<dbReference type="Gene3D" id="1.10.357.10">
    <property type="entry name" value="Tetracycline Repressor, domain 2"/>
    <property type="match status" value="1"/>
</dbReference>
<keyword evidence="1" id="KW-0805">Transcription regulation</keyword>
<evidence type="ECO:0000256" key="2">
    <source>
        <dbReference type="ARBA" id="ARBA00023125"/>
    </source>
</evidence>
<evidence type="ECO:0000256" key="1">
    <source>
        <dbReference type="ARBA" id="ARBA00023015"/>
    </source>
</evidence>
<gene>
    <name evidence="6" type="ORF">BN10_1010007</name>
</gene>
<dbReference type="EMBL" id="CAIZ01000004">
    <property type="protein sequence ID" value="CCH68492.1"/>
    <property type="molecule type" value="Genomic_DNA"/>
</dbReference>
<dbReference type="Pfam" id="PF00440">
    <property type="entry name" value="TetR_N"/>
    <property type="match status" value="1"/>
</dbReference>
<dbReference type="SUPFAM" id="SSF46689">
    <property type="entry name" value="Homeodomain-like"/>
    <property type="match status" value="1"/>
</dbReference>
<keyword evidence="7" id="KW-1185">Reference proteome</keyword>
<name>N0DXI5_9MICO</name>
<accession>N0DXI5</accession>
<evidence type="ECO:0000313" key="6">
    <source>
        <dbReference type="EMBL" id="CCH68492.1"/>
    </source>
</evidence>
<dbReference type="InterPro" id="IPR050109">
    <property type="entry name" value="HTH-type_TetR-like_transc_reg"/>
</dbReference>
<keyword evidence="3" id="KW-0804">Transcription</keyword>
<dbReference type="HOGENOM" id="CLU_069356_2_3_11"/>
<evidence type="ECO:0000256" key="3">
    <source>
        <dbReference type="ARBA" id="ARBA00023163"/>
    </source>
</evidence>
<dbReference type="eggNOG" id="COG1309">
    <property type="taxonomic scope" value="Bacteria"/>
</dbReference>
<dbReference type="PANTHER" id="PTHR30055:SF238">
    <property type="entry name" value="MYCOFACTOCIN BIOSYNTHESIS TRANSCRIPTIONAL REGULATOR MFTR-RELATED"/>
    <property type="match status" value="1"/>
</dbReference>
<protein>
    <submittedName>
        <fullName evidence="6">Putative Transcriptional regulator, TetR family</fullName>
    </submittedName>
</protein>
<keyword evidence="2 4" id="KW-0238">DNA-binding</keyword>
<reference evidence="6 7" key="1">
    <citation type="journal article" date="2013" name="ISME J.">
        <title>A metabolic model for members of the genus Tetrasphaera involved in enhanced biological phosphorus removal.</title>
        <authorList>
            <person name="Kristiansen R."/>
            <person name="Nguyen H.T.T."/>
            <person name="Saunders A.M."/>
            <person name="Nielsen J.L."/>
            <person name="Wimmer R."/>
            <person name="Le V.Q."/>
            <person name="McIlroy S.J."/>
            <person name="Petrovski S."/>
            <person name="Seviour R.J."/>
            <person name="Calteau A."/>
            <person name="Nielsen K.L."/>
            <person name="Nielsen P.H."/>
        </authorList>
    </citation>
    <scope>NUCLEOTIDE SEQUENCE [LARGE SCALE GENOMIC DNA]</scope>
    <source>
        <strain evidence="6 7">Lp2</strain>
    </source>
</reference>
<feature type="DNA-binding region" description="H-T-H motif" evidence="4">
    <location>
        <begin position="34"/>
        <end position="53"/>
    </location>
</feature>
<dbReference type="Proteomes" id="UP000013167">
    <property type="component" value="Unassembled WGS sequence"/>
</dbReference>
<feature type="domain" description="HTH tetR-type" evidence="5">
    <location>
        <begin position="11"/>
        <end position="71"/>
    </location>
</feature>
<dbReference type="STRING" id="1193181.BN10_1010007"/>
<dbReference type="Gene3D" id="1.10.10.60">
    <property type="entry name" value="Homeodomain-like"/>
    <property type="match status" value="1"/>
</dbReference>
<dbReference type="PANTHER" id="PTHR30055">
    <property type="entry name" value="HTH-TYPE TRANSCRIPTIONAL REGULATOR RUTR"/>
    <property type="match status" value="1"/>
</dbReference>
<evidence type="ECO:0000313" key="7">
    <source>
        <dbReference type="Proteomes" id="UP000013167"/>
    </source>
</evidence>
<dbReference type="AlphaFoldDB" id="N0DXI5"/>
<dbReference type="InterPro" id="IPR001647">
    <property type="entry name" value="HTH_TetR"/>
</dbReference>
<dbReference type="InterPro" id="IPR009057">
    <property type="entry name" value="Homeodomain-like_sf"/>
</dbReference>
<dbReference type="PROSITE" id="PS50977">
    <property type="entry name" value="HTH_TETR_2"/>
    <property type="match status" value="1"/>
</dbReference>
<dbReference type="RefSeq" id="WP_010851396.1">
    <property type="nucleotide sequence ID" value="NZ_HF570956.1"/>
</dbReference>
<dbReference type="GO" id="GO:0000976">
    <property type="term" value="F:transcription cis-regulatory region binding"/>
    <property type="evidence" value="ECO:0007669"/>
    <property type="project" value="TreeGrafter"/>
</dbReference>
<evidence type="ECO:0000259" key="5">
    <source>
        <dbReference type="PROSITE" id="PS50977"/>
    </source>
</evidence>
<dbReference type="GO" id="GO:0003700">
    <property type="term" value="F:DNA-binding transcription factor activity"/>
    <property type="evidence" value="ECO:0007669"/>
    <property type="project" value="TreeGrafter"/>
</dbReference>
<sequence length="206" mass="22458">MHLSLREAKKDATRARLAEATYEIVRTQGPDHLTAEAVATMAGVSRRTFFNYFPSIDAACAHSVELLLAELTETLSRRPADECLWDTMEALLAGEAGSPVIERLALLAATKENSPVARHLAHDHIDAFVEWLTGWLMDRLGPDVDEVYAATLAASVVATAEATLRIWSERHGGSTEPAVLAAYPDMLTRSLCLLRTGFDTAALPTR</sequence>
<comment type="caution">
    <text evidence="6">The sequence shown here is derived from an EMBL/GenBank/DDBJ whole genome shotgun (WGS) entry which is preliminary data.</text>
</comment>
<organism evidence="6 7">
    <name type="scientific">Phycicoccus elongatus Lp2</name>
    <dbReference type="NCBI Taxonomy" id="1193181"/>
    <lineage>
        <taxon>Bacteria</taxon>
        <taxon>Bacillati</taxon>
        <taxon>Actinomycetota</taxon>
        <taxon>Actinomycetes</taxon>
        <taxon>Micrococcales</taxon>
        <taxon>Intrasporangiaceae</taxon>
        <taxon>Phycicoccus</taxon>
    </lineage>
</organism>
<evidence type="ECO:0000256" key="4">
    <source>
        <dbReference type="PROSITE-ProRule" id="PRU00335"/>
    </source>
</evidence>
<proteinExistence type="predicted"/>